<evidence type="ECO:0000313" key="9">
    <source>
        <dbReference type="RefSeq" id="XP_028263042.1"/>
    </source>
</evidence>
<evidence type="ECO:0000256" key="3">
    <source>
        <dbReference type="ARBA" id="ARBA00022801"/>
    </source>
</evidence>
<dbReference type="InterPro" id="IPR041677">
    <property type="entry name" value="DNA2/NAM7_AAA_11"/>
</dbReference>
<dbReference type="SUPFAM" id="SSF52540">
    <property type="entry name" value="P-loop containing nucleoside triphosphate hydrolases"/>
    <property type="match status" value="2"/>
</dbReference>
<sequence>MAARGSKLSLLLSTHDLKLTCEKCSIKENEITYKLKSVSHQCAHNVLLCRTKGGTKWRPIGRRPTFPNPQKYMACWYFKEGSGCITHRNRCTFARSDEEAVVWTFEKHQGLDQASLRNLIAQSERGLDWQKNAGQLGDLLSTLDLKAVCNLCSVKETDLTYTVQSVAHKCGRNLLLAKGLASDRWMVISERPIGGNIGRNVLYKVCDHYVEGSGCPQHTPVCTYAKSFEEATVWNFAREKKVNKAELISLLVTELESVPITSERAAKTILQQFSGEFMELCKQCFLGSPQKLSTKRWSGTCAAAHRWDPVLVHYLSESSRKQIYSQVRPPPQSGQFKYCSHVKQGKPCWHQSGHCQSAQSEVEMAVWKAEHSGLPVRAHLLQMSSREQKEAGQVSMYCKVCLLGFSSPERFYKHCSSLEHAQLLSQDTTTTWTGRQPPHNRRADFTLCERLKTCEYGNNCPKAHSEAELQEWVMRAVEEQEIRHNMEDQGLSSYNMRLLEEYKNSSNEVYIISEQVDDVSISCDQDLTVECKEMNVTLKWNFEVETERQLVHVALLKQEPGASFTLGDSSSEPCIYLSGKNFLTDDMTYDITVSFTSINPGLYEQWLVLDFNMRPVLLKKLKVRAGLPPDHTDEPTANHGATFQTAERWHRGNRVIIPSSFRKEEREDLLKEYKPPQISLLYKASHNSQKPLSKENYKERMHQFLYNEELTVEQVVSRLNVCGTITAMEALFDTYSGLEVAPGGELFCTVSIPCNLTVDSFEGRLLKRSIQCALIAPVDSNGPNSKVYEASILQHKLKENQVFLQLSKQCCSDLGLKNKESYEMELQFQLNRYSFCTMHKAVDVLPDTSRVLPDLRNCVVPANNTTYEKLNAKQQSAINFITGNTSVTKSVAPLLIYGPFGTGKTFTLATAARELCKQPHNKVLICTYTNSSADLYVREHLHPFINKKDDTLRPIRIKANKQGAALAATDKITLKYCFFSDGHCFSSAYKNLLEHHNIVITTTSMARYIQDLKLTKGYFTHILIDEASQMLECEALMALGLAGPNTRVVLAGDHMQMGPRLFSVADHNRSNHTLLTRLFHYYQGQNCDAAQNSRIIFSENYRSTKEIVEFVSTHFYVGKNDVIKASGSIPGPENGHALKFYHVRGECCLETGSMTWYNIQEAAKVVEAVKHILDYWPPNWGSRDQTSICVLSEECQVRKIRTVLARKNLGEVCVQTLANVQGKQFRAVIITAVQTRDSLETSHLPGLGLFNDARVLNTAMTRAQSQVVVIGDAAALCCYGKCSGIWKSFINHCISNNNVVPQYFTRDFFEKDVTETVRFQKSEREDESDALSDAILSELKEELTKEYSSVEDTLEFEDFSHQESRASASIHADTNVLELCKKQPEAFGQGKMLKESYKRGYVIPFLNPTRPIYITGMANMGQAFTGDEVVVQAGRVINITKESESARILPCLLEEEDHSRRNPNPESKFVKRLMIPLTKTEQKIRILIHKKRRNFLPIWEKCFGQWMVATTIRLDENLRQNNVFMVQVISWKKCYHFPLGYVTEILPIGQSLASGLMILGEEFKVPHNKYHADTNFWADEDGMHRLDISDCDSITFTVDPPGSNDLDDAISVREIGDRYELGIHIADVASFVSPDSQLDMDAKECGATFYCSQEKSIHPIHMLPPNLSTGCFSLLEGKKRRVISLMFMVEKETNKIIGEPTFQLSMIKSNRQLTYDEAEDIITERYTEPRFDTVEYCVTVAYHFAQVQRRIRLEQEWAYAQTDDDRLPGRRKAHLMIEELSVLFNSRVAETLISSDRARLVTPLRCQARPSPEKLEEFKEKCEELIPLSFHLRHKVDHEVKSPSFKNFSILTNVWEDIQAAARADDIDKMVDLVAADDIHPLLQPVIDQFRKCSGKSYIIRSNSCDEARVGHYSLNLDSYTQASSPIRRYMDIILQRHMHSFICDRDVQYTRTQITDLCNLFDQKLKKSKEYEQKAEQIAYAVSTIKQSASKLGFIVCADTDGESFAVSFPFNKNIFSVSLPIMYKDLQLEDQPLHDTNTHSVTLKWSKRIYATDTVQRKQIHQELKRMPDCGPCIELPLTTWKAIIEAIEEEDFNHAKDLIIHAETIQLMWQQSSEIPHTLTHACTSEELEVLKEQSNHYVDIQLQFQPGDTLQVQITSEVKRGYQVPIVQLVQIKPKFEICVDHVHSPIMCFSRAADDPSRTSYSDTNEYVRIWKPICEMESAATAVSESENIIIENLVVNFNRVREGELRGSFYLPAEWIENWVIEFNLAKCLLCIRKRGLKLTSTLEHSAVVDPTEYTWVAHGVTSTVEKQKNDNNGTKVEFYVNHLPMKNIPPSVFQKNTCFTVEIVPKLLPDIRKEQAVVNIPRACELVQAIALGKHIPRQVTSQWCTVKNQIPNELPDLNPSQRDAVDKALNTNFTLIQGPPGTGKTVVGVYIVLRYFEENNKSQRKCVDSMDKNKKEVILYCGPSNKSVDVVAEYLVKFKDRLRPLRVYSQQVEMLEYPYPDGTLQFSRRTLRQDCSKPELRSITLHHRMREKENIYSEEIKAFDQRIRLALNKGKQLTPEEVKTYKKLLKKAREYELQRHNIILCTCAQSSSPSITETVSARQILIDECAMATEPQSMIPLVCNRPEKIVLIGDHKQLRPIVRNVQVKKLGMAMSLFERYIPHKNRAVMLNIQYRMHKDICEFPSNEFYEGQLQTGVQRPNSVLRVDDKVMPIVFGDVIGQTISLVVSTAKGNENSKANKEERDTVIAIAEKLVTIGKIKEESIAILSPYNAQVSEIKTELKKKKMNKITVTTITKSQGSEWRYILISTVCSLPHNEIESEPDRAWLSKHLGFVGDPNQTNVAITRAKEGLCIIGNQALLRRSPTWNHLLNHYTRNNAVADAEKISVQCASALYQL</sequence>
<dbReference type="InterPro" id="IPR012340">
    <property type="entry name" value="NA-bd_OB-fold"/>
</dbReference>
<name>A0A6P7IJ72_9TELE</name>
<dbReference type="GO" id="GO:0016787">
    <property type="term" value="F:hydrolase activity"/>
    <property type="evidence" value="ECO:0007669"/>
    <property type="project" value="UniProtKB-KW"/>
</dbReference>
<dbReference type="GO" id="GO:0043139">
    <property type="term" value="F:5'-3' DNA helicase activity"/>
    <property type="evidence" value="ECO:0007669"/>
    <property type="project" value="TreeGrafter"/>
</dbReference>
<dbReference type="Pfam" id="PF13086">
    <property type="entry name" value="AAA_11"/>
    <property type="match status" value="3"/>
</dbReference>
<dbReference type="GeneID" id="114436791"/>
<dbReference type="GO" id="GO:0005524">
    <property type="term" value="F:ATP binding"/>
    <property type="evidence" value="ECO:0007669"/>
    <property type="project" value="UniProtKB-KW"/>
</dbReference>
<keyword evidence="5" id="KW-0067">ATP-binding</keyword>
<dbReference type="InterPro" id="IPR050534">
    <property type="entry name" value="Coronavir_polyprotein_1ab"/>
</dbReference>
<feature type="domain" description="AAA+ ATPase" evidence="6">
    <location>
        <begin position="890"/>
        <end position="1071"/>
    </location>
</feature>
<dbReference type="OrthoDB" id="2285229at2759"/>
<feature type="domain" description="AAA+ ATPase" evidence="6">
    <location>
        <begin position="2419"/>
        <end position="2660"/>
    </location>
</feature>
<dbReference type="FunFam" id="3.40.50.300:FF:001373">
    <property type="entry name" value="Helicase with zinc finger domain 2"/>
    <property type="match status" value="1"/>
</dbReference>
<keyword evidence="3" id="KW-0378">Hydrolase</keyword>
<keyword evidence="4" id="KW-0347">Helicase</keyword>
<proteinExistence type="inferred from homology"/>
<dbReference type="InterPro" id="IPR027417">
    <property type="entry name" value="P-loop_NTPase"/>
</dbReference>
<feature type="domain" description="RNB" evidence="7">
    <location>
        <begin position="1585"/>
        <end position="1945"/>
    </location>
</feature>
<dbReference type="CDD" id="cd18808">
    <property type="entry name" value="SF1_C_Upf1"/>
    <property type="match status" value="2"/>
</dbReference>
<evidence type="ECO:0000256" key="2">
    <source>
        <dbReference type="ARBA" id="ARBA00022741"/>
    </source>
</evidence>
<evidence type="ECO:0000256" key="5">
    <source>
        <dbReference type="ARBA" id="ARBA00022840"/>
    </source>
</evidence>
<dbReference type="SMART" id="SM00955">
    <property type="entry name" value="RNB"/>
    <property type="match status" value="1"/>
</dbReference>
<keyword evidence="8" id="KW-1185">Reference proteome</keyword>
<dbReference type="Proteomes" id="UP000515145">
    <property type="component" value="Chromosome 5"/>
</dbReference>
<dbReference type="InterPro" id="IPR041679">
    <property type="entry name" value="DNA2/NAM7-like_C"/>
</dbReference>
<dbReference type="RefSeq" id="XP_028263042.1">
    <property type="nucleotide sequence ID" value="XM_028407241.1"/>
</dbReference>
<evidence type="ECO:0000256" key="1">
    <source>
        <dbReference type="ARBA" id="ARBA00007913"/>
    </source>
</evidence>
<evidence type="ECO:0000259" key="7">
    <source>
        <dbReference type="SMART" id="SM00955"/>
    </source>
</evidence>
<dbReference type="Pfam" id="PF25049">
    <property type="entry name" value="OB_HELZ2"/>
    <property type="match status" value="1"/>
</dbReference>
<dbReference type="SMART" id="SM00382">
    <property type="entry name" value="AAA"/>
    <property type="match status" value="2"/>
</dbReference>
<dbReference type="PANTHER" id="PTHR43788:SF9">
    <property type="entry name" value="HELICASE WITH ZINC FINGER DOMAIN 2"/>
    <property type="match status" value="1"/>
</dbReference>
<dbReference type="GO" id="GO:0003723">
    <property type="term" value="F:RNA binding"/>
    <property type="evidence" value="ECO:0007669"/>
    <property type="project" value="InterPro"/>
</dbReference>
<dbReference type="InterPro" id="IPR056787">
    <property type="entry name" value="OB_HELZ2"/>
</dbReference>
<dbReference type="Pfam" id="PF00773">
    <property type="entry name" value="RNB"/>
    <property type="match status" value="1"/>
</dbReference>
<organism evidence="8 9">
    <name type="scientific">Parambassis ranga</name>
    <name type="common">Indian glassy fish</name>
    <dbReference type="NCBI Taxonomy" id="210632"/>
    <lineage>
        <taxon>Eukaryota</taxon>
        <taxon>Metazoa</taxon>
        <taxon>Chordata</taxon>
        <taxon>Craniata</taxon>
        <taxon>Vertebrata</taxon>
        <taxon>Euteleostomi</taxon>
        <taxon>Actinopterygii</taxon>
        <taxon>Neopterygii</taxon>
        <taxon>Teleostei</taxon>
        <taxon>Neoteleostei</taxon>
        <taxon>Acanthomorphata</taxon>
        <taxon>Ovalentaria</taxon>
        <taxon>Ambassidae</taxon>
        <taxon>Parambassis</taxon>
    </lineage>
</organism>
<accession>A0A6P7IJ72</accession>
<dbReference type="InterPro" id="IPR003593">
    <property type="entry name" value="AAA+_ATPase"/>
</dbReference>
<dbReference type="InterPro" id="IPR001900">
    <property type="entry name" value="RNase_II/R"/>
</dbReference>
<gene>
    <name evidence="9" type="primary">LOC114436791</name>
</gene>
<comment type="similarity">
    <text evidence="1">Belongs to the DNA2/NAM7 helicase family.</text>
</comment>
<evidence type="ECO:0000259" key="6">
    <source>
        <dbReference type="SMART" id="SM00382"/>
    </source>
</evidence>
<dbReference type="GO" id="GO:0004540">
    <property type="term" value="F:RNA nuclease activity"/>
    <property type="evidence" value="ECO:0007669"/>
    <property type="project" value="InterPro"/>
</dbReference>
<evidence type="ECO:0000313" key="8">
    <source>
        <dbReference type="Proteomes" id="UP000515145"/>
    </source>
</evidence>
<dbReference type="Pfam" id="PF13087">
    <property type="entry name" value="AAA_12"/>
    <property type="match status" value="2"/>
</dbReference>
<keyword evidence="2" id="KW-0547">Nucleotide-binding</keyword>
<dbReference type="FunFam" id="3.40.50.300:FF:001313">
    <property type="entry name" value="Helicase with zinc finger domain 2"/>
    <property type="match status" value="1"/>
</dbReference>
<dbReference type="Gene3D" id="3.40.50.300">
    <property type="entry name" value="P-loop containing nucleotide triphosphate hydrolases"/>
    <property type="match status" value="4"/>
</dbReference>
<dbReference type="InParanoid" id="A0A6P7IJ72"/>
<reference evidence="9" key="1">
    <citation type="submission" date="2025-08" db="UniProtKB">
        <authorList>
            <consortium name="RefSeq"/>
        </authorList>
    </citation>
    <scope>IDENTIFICATION</scope>
</reference>
<evidence type="ECO:0000256" key="4">
    <source>
        <dbReference type="ARBA" id="ARBA00022806"/>
    </source>
</evidence>
<dbReference type="SUPFAM" id="SSF50249">
    <property type="entry name" value="Nucleic acid-binding proteins"/>
    <property type="match status" value="2"/>
</dbReference>
<dbReference type="FunCoup" id="A0A6P7IJ72">
    <property type="interactions" value="395"/>
</dbReference>
<dbReference type="InterPro" id="IPR047187">
    <property type="entry name" value="SF1_C_Upf1"/>
</dbReference>
<protein>
    <submittedName>
        <fullName evidence="9">Helicase with zinc finger domain 2-like isoform X1</fullName>
    </submittedName>
</protein>
<dbReference type="PANTHER" id="PTHR43788">
    <property type="entry name" value="DNA2/NAM7 HELICASE FAMILY MEMBER"/>
    <property type="match status" value="1"/>
</dbReference>